<dbReference type="CDD" id="cd17365">
    <property type="entry name" value="MFS_PcaK_like"/>
    <property type="match status" value="1"/>
</dbReference>
<dbReference type="PROSITE" id="PS50850">
    <property type="entry name" value="MFS"/>
    <property type="match status" value="1"/>
</dbReference>
<evidence type="ECO:0000313" key="7">
    <source>
        <dbReference type="EMBL" id="MFC3053201.1"/>
    </source>
</evidence>
<evidence type="ECO:0000256" key="3">
    <source>
        <dbReference type="ARBA" id="ARBA00022989"/>
    </source>
</evidence>
<feature type="transmembrane region" description="Helical" evidence="5">
    <location>
        <begin position="256"/>
        <end position="275"/>
    </location>
</feature>
<sequence length="695" mass="75234">MTNSSPINIEKYIDDRPFGFFQVKVVFLCVCIALLEGYDTQVIGFAAPGIAAEWSVSRASLGLAFSSSLFGLMLGALFLGPAADRYGRRILTITCFGFVGLFTLLSAYVTSIDQLVVLRFLTGLGIGGTMPGAIALVSEYSPKRYRALSVTIMACGFPLGSVLGGIVAAPLISEFGWRSSFILGGVLPILLTVLLFYFLPESIKFLAAKPSKVKEASKLLACVDNTYTPREEEIFEVAVGQARHVRFKDIFSEGRLAGSLILWLLFALNLLMLYLMISWLPTILTEAGFNLEKAIIAMSLFSAGGIVASLFLGRVADRSSPYIVLLCVYIFAACITAVMSMSGLPASVLLVLVFFAGVGILGPQLVLNALAANFYPSNIRSAGVGASLSAGRIGAIVGPLAGSVVMSLGLPPTQVFLMLTVPSLICAVAIWRLGKEKSSDVLQPRAIREFDHLMCGVKDINLTAETFKALGFTVGPVTPLEGIGVVNSRILLTPKQKNLANYIEFMQLGGAQGEIPSFLQKWLKGSLIGKEGAHSLIMRTDDAQNTYNHFEKLHKENPQGGFAPYLLKMDFDQDGPDGEMYSVGFSNCIMPDLEPPLYVSTSEIRTLDFYLNTQWRTHRNGAISWTETIAISDEPETTAMELQELWGGEIAKVNSGCFVCGPSEMPLKVFSKKAFCEEYGDTVIADIGYSVKNAY</sequence>
<dbReference type="InterPro" id="IPR005829">
    <property type="entry name" value="Sugar_transporter_CS"/>
</dbReference>
<keyword evidence="8" id="KW-1185">Reference proteome</keyword>
<feature type="transmembrane region" description="Helical" evidence="5">
    <location>
        <begin position="150"/>
        <end position="173"/>
    </location>
</feature>
<dbReference type="SUPFAM" id="SSF103473">
    <property type="entry name" value="MFS general substrate transporter"/>
    <property type="match status" value="1"/>
</dbReference>
<dbReference type="InterPro" id="IPR020846">
    <property type="entry name" value="MFS_dom"/>
</dbReference>
<dbReference type="Gene3D" id="1.20.1250.20">
    <property type="entry name" value="MFS general substrate transporter like domains"/>
    <property type="match status" value="1"/>
</dbReference>
<feature type="transmembrane region" description="Helical" evidence="5">
    <location>
        <begin position="322"/>
        <end position="342"/>
    </location>
</feature>
<evidence type="ECO:0000256" key="2">
    <source>
        <dbReference type="ARBA" id="ARBA00022692"/>
    </source>
</evidence>
<feature type="transmembrane region" description="Helical" evidence="5">
    <location>
        <begin position="348"/>
        <end position="372"/>
    </location>
</feature>
<dbReference type="PROSITE" id="PS00216">
    <property type="entry name" value="SUGAR_TRANSPORT_1"/>
    <property type="match status" value="1"/>
</dbReference>
<dbReference type="Proteomes" id="UP001595444">
    <property type="component" value="Unassembled WGS sequence"/>
</dbReference>
<feature type="transmembrane region" description="Helical" evidence="5">
    <location>
        <begin position="416"/>
        <end position="434"/>
    </location>
</feature>
<evidence type="ECO:0000256" key="5">
    <source>
        <dbReference type="SAM" id="Phobius"/>
    </source>
</evidence>
<dbReference type="PROSITE" id="PS00217">
    <property type="entry name" value="SUGAR_TRANSPORT_2"/>
    <property type="match status" value="1"/>
</dbReference>
<proteinExistence type="predicted"/>
<protein>
    <submittedName>
        <fullName evidence="7">MFS transporter</fullName>
    </submittedName>
</protein>
<feature type="transmembrane region" description="Helical" evidence="5">
    <location>
        <begin position="90"/>
        <end position="110"/>
    </location>
</feature>
<comment type="caution">
    <text evidence="7">The sequence shown here is derived from an EMBL/GenBank/DDBJ whole genome shotgun (WGS) entry which is preliminary data.</text>
</comment>
<feature type="transmembrane region" description="Helical" evidence="5">
    <location>
        <begin position="21"/>
        <end position="38"/>
    </location>
</feature>
<organism evidence="7 8">
    <name type="scientific">Kordiimonas pumila</name>
    <dbReference type="NCBI Taxonomy" id="2161677"/>
    <lineage>
        <taxon>Bacteria</taxon>
        <taxon>Pseudomonadati</taxon>
        <taxon>Pseudomonadota</taxon>
        <taxon>Alphaproteobacteria</taxon>
        <taxon>Kordiimonadales</taxon>
        <taxon>Kordiimonadaceae</taxon>
        <taxon>Kordiimonas</taxon>
    </lineage>
</organism>
<feature type="transmembrane region" description="Helical" evidence="5">
    <location>
        <begin position="393"/>
        <end position="410"/>
    </location>
</feature>
<dbReference type="InterPro" id="IPR036259">
    <property type="entry name" value="MFS_trans_sf"/>
</dbReference>
<dbReference type="Pfam" id="PF13468">
    <property type="entry name" value="Glyoxalase_3"/>
    <property type="match status" value="1"/>
</dbReference>
<keyword evidence="2 5" id="KW-0812">Transmembrane</keyword>
<name>A0ABV7D8M7_9PROT</name>
<feature type="transmembrane region" description="Helical" evidence="5">
    <location>
        <begin position="179"/>
        <end position="199"/>
    </location>
</feature>
<feature type="transmembrane region" description="Helical" evidence="5">
    <location>
        <begin position="116"/>
        <end position="138"/>
    </location>
</feature>
<feature type="domain" description="Major facilitator superfamily (MFS) profile" evidence="6">
    <location>
        <begin position="25"/>
        <end position="438"/>
    </location>
</feature>
<comment type="subcellular location">
    <subcellularLocation>
        <location evidence="1">Membrane</location>
        <topology evidence="1">Multi-pass membrane protein</topology>
    </subcellularLocation>
</comment>
<feature type="transmembrane region" description="Helical" evidence="5">
    <location>
        <begin position="295"/>
        <end position="315"/>
    </location>
</feature>
<dbReference type="RefSeq" id="WP_380083312.1">
    <property type="nucleotide sequence ID" value="NZ_JBHRSL010000011.1"/>
</dbReference>
<dbReference type="InterPro" id="IPR029068">
    <property type="entry name" value="Glyas_Bleomycin-R_OHBP_Dase"/>
</dbReference>
<dbReference type="Gene3D" id="3.10.180.10">
    <property type="entry name" value="2,3-Dihydroxybiphenyl 1,2-Dioxygenase, domain 1"/>
    <property type="match status" value="1"/>
</dbReference>
<dbReference type="EMBL" id="JBHRSL010000011">
    <property type="protein sequence ID" value="MFC3053201.1"/>
    <property type="molecule type" value="Genomic_DNA"/>
</dbReference>
<keyword evidence="3 5" id="KW-1133">Transmembrane helix</keyword>
<dbReference type="Pfam" id="PF07690">
    <property type="entry name" value="MFS_1"/>
    <property type="match status" value="1"/>
</dbReference>
<dbReference type="InterPro" id="IPR011701">
    <property type="entry name" value="MFS"/>
</dbReference>
<evidence type="ECO:0000256" key="4">
    <source>
        <dbReference type="ARBA" id="ARBA00023136"/>
    </source>
</evidence>
<dbReference type="PANTHER" id="PTHR23508">
    <property type="entry name" value="CARBOXYLIC ACID TRANSPORTER PROTEIN HOMOLOG"/>
    <property type="match status" value="1"/>
</dbReference>
<evidence type="ECO:0000313" key="8">
    <source>
        <dbReference type="Proteomes" id="UP001595444"/>
    </source>
</evidence>
<dbReference type="InterPro" id="IPR025870">
    <property type="entry name" value="Glyoxalase-like_dom"/>
</dbReference>
<gene>
    <name evidence="7" type="ORF">ACFOKA_14910</name>
</gene>
<accession>A0ABV7D8M7</accession>
<feature type="transmembrane region" description="Helical" evidence="5">
    <location>
        <begin position="58"/>
        <end position="78"/>
    </location>
</feature>
<reference evidence="8" key="1">
    <citation type="journal article" date="2019" name="Int. J. Syst. Evol. Microbiol.">
        <title>The Global Catalogue of Microorganisms (GCM) 10K type strain sequencing project: providing services to taxonomists for standard genome sequencing and annotation.</title>
        <authorList>
            <consortium name="The Broad Institute Genomics Platform"/>
            <consortium name="The Broad Institute Genome Sequencing Center for Infectious Disease"/>
            <person name="Wu L."/>
            <person name="Ma J."/>
        </authorList>
    </citation>
    <scope>NUCLEOTIDE SEQUENCE [LARGE SCALE GENOMIC DNA]</scope>
    <source>
        <strain evidence="8">KCTC 62164</strain>
    </source>
</reference>
<keyword evidence="4 5" id="KW-0472">Membrane</keyword>
<evidence type="ECO:0000256" key="1">
    <source>
        <dbReference type="ARBA" id="ARBA00004141"/>
    </source>
</evidence>
<evidence type="ECO:0000259" key="6">
    <source>
        <dbReference type="PROSITE" id="PS50850"/>
    </source>
</evidence>
<dbReference type="PANTHER" id="PTHR23508:SF10">
    <property type="entry name" value="CARBOXYLIC ACID TRANSPORTER PROTEIN HOMOLOG"/>
    <property type="match status" value="1"/>
</dbReference>
<feature type="non-terminal residue" evidence="7">
    <location>
        <position position="695"/>
    </location>
</feature>